<dbReference type="Pfam" id="PF01427">
    <property type="entry name" value="Peptidase_M15"/>
    <property type="match status" value="1"/>
</dbReference>
<keyword evidence="2" id="KW-0645">Protease</keyword>
<evidence type="ECO:0000256" key="6">
    <source>
        <dbReference type="ARBA" id="ARBA00022997"/>
    </source>
</evidence>
<keyword evidence="8" id="KW-0961">Cell wall biogenesis/degradation</keyword>
<evidence type="ECO:0000313" key="11">
    <source>
        <dbReference type="Proteomes" id="UP000664357"/>
    </source>
</evidence>
<dbReference type="SUPFAM" id="SSF55166">
    <property type="entry name" value="Hedgehog/DD-peptidase"/>
    <property type="match status" value="1"/>
</dbReference>
<feature type="region of interest" description="Disordered" evidence="9">
    <location>
        <begin position="22"/>
        <end position="56"/>
    </location>
</feature>
<accession>A0ABV0EQN3</accession>
<protein>
    <recommendedName>
        <fullName evidence="12">SH3b domain-containing protein</fullName>
    </recommendedName>
</protein>
<dbReference type="Gene3D" id="2.30.30.40">
    <property type="entry name" value="SH3 Domains"/>
    <property type="match status" value="1"/>
</dbReference>
<evidence type="ECO:0008006" key="12">
    <source>
        <dbReference type="Google" id="ProtNLM"/>
    </source>
</evidence>
<evidence type="ECO:0000256" key="9">
    <source>
        <dbReference type="SAM" id="MobiDB-lite"/>
    </source>
</evidence>
<gene>
    <name evidence="10" type="ORF">JZO67_002921</name>
</gene>
<dbReference type="InterPro" id="IPR009045">
    <property type="entry name" value="Zn_M74/Hedgehog-like"/>
</dbReference>
<evidence type="ECO:0000313" key="10">
    <source>
        <dbReference type="EMBL" id="MEO1770948.1"/>
    </source>
</evidence>
<evidence type="ECO:0000256" key="3">
    <source>
        <dbReference type="ARBA" id="ARBA00022723"/>
    </source>
</evidence>
<reference evidence="10 11" key="1">
    <citation type="submission" date="2021-03" db="EMBL/GenBank/DDBJ databases">
        <authorList>
            <person name="Gilmore M.S."/>
            <person name="Schwartzman J."/>
            <person name="Van Tyne D."/>
            <person name="Martin M."/>
            <person name="Earl A.M."/>
            <person name="Manson A.L."/>
            <person name="Straub T."/>
            <person name="Salamzade R."/>
            <person name="Saavedra J."/>
            <person name="Lebreton F."/>
            <person name="Prichula J."/>
            <person name="Schaufler K."/>
            <person name="Gaca A."/>
            <person name="Sgardioli B."/>
            <person name="Wagenaar J."/>
            <person name="Strong T."/>
        </authorList>
    </citation>
    <scope>NUCLEOTIDE SEQUENCE [LARGE SCALE GENOMIC DNA]</scope>
    <source>
        <strain evidence="10 11">665A</strain>
    </source>
</reference>
<comment type="catalytic activity">
    <reaction evidence="1">
        <text>D-alanyl-D-alanine + H2O = 2 D-alanine</text>
        <dbReference type="Rhea" id="RHEA:20661"/>
        <dbReference type="ChEBI" id="CHEBI:15377"/>
        <dbReference type="ChEBI" id="CHEBI:57416"/>
        <dbReference type="ChEBI" id="CHEBI:57822"/>
        <dbReference type="EC" id="3.4.13.22"/>
    </reaction>
</comment>
<sequence length="394" mass="43450">MKSTALLITSILLLTLTSCKKNDESNNTSSSPTIGTTTASEPVSSPTSQYGESTTATSEKVSEVIGEVYQGQYELPLQGATGYASLNLPLREDNSFQGLELKHLEPGTGFTILKEENDWLQVKVEGQIGWLDSHYCFVNLPDLIPSIQYNITNNAKSLYTSSGHMIPNVTGQKLYESRDFNDRLGDEEYIVPVLYSMASKIMNAQKSALADGNTLVVYEGFRPLPVQLNVANQLMQLAQSSPEVMSGISSPPWQIDWFISTKVSNHQIGYAIDVSVAKIDSSKQKQVGNYLITKVEALSEYPMHTVMHELSSQSAIYTQPIAANDRNAWKNAIVNPNNSENVALLQYYLITNGGLTPLASEWWHFNDLDALNALQNQKGDGNFILSSTYSEIPE</sequence>
<dbReference type="Proteomes" id="UP000664357">
    <property type="component" value="Unassembled WGS sequence"/>
</dbReference>
<dbReference type="RefSeq" id="WP_207704976.1">
    <property type="nucleotide sequence ID" value="NZ_JAFREL020000002.1"/>
</dbReference>
<dbReference type="EMBL" id="JAFREL020000002">
    <property type="protein sequence ID" value="MEO1770948.1"/>
    <property type="molecule type" value="Genomic_DNA"/>
</dbReference>
<name>A0ABV0EQN3_9ENTE</name>
<evidence type="ECO:0000256" key="1">
    <source>
        <dbReference type="ARBA" id="ARBA00001362"/>
    </source>
</evidence>
<dbReference type="Gene3D" id="3.30.1380.10">
    <property type="match status" value="1"/>
</dbReference>
<evidence type="ECO:0000256" key="5">
    <source>
        <dbReference type="ARBA" id="ARBA00022833"/>
    </source>
</evidence>
<organism evidence="10 11">
    <name type="scientific">Candidatus Enterococcus ferrettii</name>
    <dbReference type="NCBI Taxonomy" id="2815324"/>
    <lineage>
        <taxon>Bacteria</taxon>
        <taxon>Bacillati</taxon>
        <taxon>Bacillota</taxon>
        <taxon>Bacilli</taxon>
        <taxon>Lactobacillales</taxon>
        <taxon>Enterococcaceae</taxon>
        <taxon>Enterococcus</taxon>
    </lineage>
</organism>
<dbReference type="InterPro" id="IPR000755">
    <property type="entry name" value="A_A_dipeptidase"/>
</dbReference>
<dbReference type="PROSITE" id="PS51257">
    <property type="entry name" value="PROKAR_LIPOPROTEIN"/>
    <property type="match status" value="1"/>
</dbReference>
<dbReference type="PANTHER" id="PTHR43126">
    <property type="entry name" value="D-ALANYL-D-ALANINE DIPEPTIDASE"/>
    <property type="match status" value="1"/>
</dbReference>
<keyword evidence="11" id="KW-1185">Reference proteome</keyword>
<evidence type="ECO:0000256" key="8">
    <source>
        <dbReference type="ARBA" id="ARBA00023316"/>
    </source>
</evidence>
<proteinExistence type="predicted"/>
<keyword evidence="7" id="KW-0482">Metalloprotease</keyword>
<evidence type="ECO:0000256" key="7">
    <source>
        <dbReference type="ARBA" id="ARBA00023049"/>
    </source>
</evidence>
<keyword evidence="3" id="KW-0479">Metal-binding</keyword>
<evidence type="ECO:0000256" key="2">
    <source>
        <dbReference type="ARBA" id="ARBA00022670"/>
    </source>
</evidence>
<reference evidence="10 11" key="2">
    <citation type="submission" date="2024-02" db="EMBL/GenBank/DDBJ databases">
        <title>The Genome Sequence of Enterococcus sp. DIV0159.</title>
        <authorList>
            <person name="Earl A."/>
            <person name="Manson A."/>
            <person name="Gilmore M."/>
            <person name="Sanders J."/>
            <person name="Shea T."/>
            <person name="Howe W."/>
            <person name="Livny J."/>
            <person name="Cuomo C."/>
            <person name="Neafsey D."/>
            <person name="Birren B."/>
        </authorList>
    </citation>
    <scope>NUCLEOTIDE SEQUENCE [LARGE SCALE GENOMIC DNA]</scope>
    <source>
        <strain evidence="10 11">665A</strain>
    </source>
</reference>
<evidence type="ECO:0000256" key="4">
    <source>
        <dbReference type="ARBA" id="ARBA00022801"/>
    </source>
</evidence>
<keyword evidence="4" id="KW-0378">Hydrolase</keyword>
<comment type="caution">
    <text evidence="10">The sequence shown here is derived from an EMBL/GenBank/DDBJ whole genome shotgun (WGS) entry which is preliminary data.</text>
</comment>
<keyword evidence="6" id="KW-0224">Dipeptidase</keyword>
<keyword evidence="5" id="KW-0862">Zinc</keyword>
<feature type="compositionally biased region" description="Polar residues" evidence="9">
    <location>
        <begin position="25"/>
        <end position="56"/>
    </location>
</feature>